<dbReference type="Proteomes" id="UP000198797">
    <property type="component" value="Unassembled WGS sequence"/>
</dbReference>
<reference evidence="12" key="1">
    <citation type="submission" date="2016-06" db="EMBL/GenBank/DDBJ databases">
        <authorList>
            <person name="Varghese N."/>
            <person name="Submissions Spin"/>
        </authorList>
    </citation>
    <scope>NUCLEOTIDE SEQUENCE [LARGE SCALE GENOMIC DNA]</scope>
    <source>
        <strain evidence="12">DSM 44100</strain>
    </source>
</reference>
<dbReference type="InterPro" id="IPR003593">
    <property type="entry name" value="AAA+_ATPase"/>
</dbReference>
<name>A0A1C4VWK3_9ACTN</name>
<dbReference type="Gene3D" id="1.20.1560.10">
    <property type="entry name" value="ABC transporter type 1, transmembrane domain"/>
    <property type="match status" value="1"/>
</dbReference>
<dbReference type="PROSITE" id="PS50929">
    <property type="entry name" value="ABC_TM1F"/>
    <property type="match status" value="1"/>
</dbReference>
<evidence type="ECO:0000256" key="5">
    <source>
        <dbReference type="ARBA" id="ARBA00022989"/>
    </source>
</evidence>
<dbReference type="PANTHER" id="PTHR24221">
    <property type="entry name" value="ATP-BINDING CASSETTE SUB-FAMILY B"/>
    <property type="match status" value="1"/>
</dbReference>
<dbReference type="PROSITE" id="PS50893">
    <property type="entry name" value="ABC_TRANSPORTER_2"/>
    <property type="match status" value="1"/>
</dbReference>
<organism evidence="11 12">
    <name type="scientific">Micromonospora matsumotoense</name>
    <dbReference type="NCBI Taxonomy" id="121616"/>
    <lineage>
        <taxon>Bacteria</taxon>
        <taxon>Bacillati</taxon>
        <taxon>Actinomycetota</taxon>
        <taxon>Actinomycetes</taxon>
        <taxon>Micromonosporales</taxon>
        <taxon>Micromonosporaceae</taxon>
        <taxon>Micromonospora</taxon>
    </lineage>
</organism>
<feature type="region of interest" description="Disordered" evidence="7">
    <location>
        <begin position="316"/>
        <end position="344"/>
    </location>
</feature>
<evidence type="ECO:0000259" key="9">
    <source>
        <dbReference type="PROSITE" id="PS50893"/>
    </source>
</evidence>
<feature type="transmembrane region" description="Helical" evidence="8">
    <location>
        <begin position="56"/>
        <end position="73"/>
    </location>
</feature>
<dbReference type="GO" id="GO:0005886">
    <property type="term" value="C:plasma membrane"/>
    <property type="evidence" value="ECO:0007669"/>
    <property type="project" value="UniProtKB-SubCell"/>
</dbReference>
<feature type="compositionally biased region" description="Low complexity" evidence="7">
    <location>
        <begin position="316"/>
        <end position="340"/>
    </location>
</feature>
<evidence type="ECO:0000256" key="7">
    <source>
        <dbReference type="SAM" id="MobiDB-lite"/>
    </source>
</evidence>
<sequence length="635" mass="64840">MSTVVGVTRAALRARRAQLWRLAGWSAAEVLPAALSGLLTARAVDSGFLAGRPGVGLAWLALLGFAVLVGAAGTNRSYALLGAVVEPFRDDLLRRVVRGAVAGAAGGRADDAAVARLTHQVELVRDTYAGLLMVVRGFLFALGAAVLGLFSLAAPVALVVAVPVLAGLALFAVALPVMVARQREYVRVDEQLGRAVVTAVTGHRDVAASGARDQVTGWVGGSVDAQARVERRLATMAATRGLSLALGGWLPVPVLLLATPWLVRQGLGAGAVLGALVYVTRGVQPALHSLVQGVAAGGLRFAVTLDRLLRTAAPAGTAPAGTAPAGTAPLPAAPAGSSRPGPERAAAALSLRAVTFRYGPHADPVLDDLDLEVPVGDHLVIVGASGIGKSTLAGLIAGVLHPQSGAVHVGGLPVTGATPKELADRRVLIPQEAYVFTGTLRDNLGYLAPGLPDQAVDRAAARLGLTGLLARLGGHDALLRPGDLSAGERQQLALLRAWLSPAPLTILDEATCHLDPATEARLEKAFAARSGTLVVIAHRVSSALRARRVLLLDGRTALLDTHEGLLTRSAAYRALVGYGETEREPSVVARCWTTPDVAPEAVAPTGTVARARSGSAAVARTGADGRAGSGAGPSP</sequence>
<keyword evidence="4 11" id="KW-0067">ATP-binding</keyword>
<feature type="compositionally biased region" description="Gly residues" evidence="7">
    <location>
        <begin position="625"/>
        <end position="635"/>
    </location>
</feature>
<dbReference type="STRING" id="121616.GA0070216_102657"/>
<evidence type="ECO:0000256" key="1">
    <source>
        <dbReference type="ARBA" id="ARBA00004651"/>
    </source>
</evidence>
<dbReference type="SUPFAM" id="SSF90123">
    <property type="entry name" value="ABC transporter transmembrane region"/>
    <property type="match status" value="1"/>
</dbReference>
<keyword evidence="6 8" id="KW-0472">Membrane</keyword>
<dbReference type="Pfam" id="PF00005">
    <property type="entry name" value="ABC_tran"/>
    <property type="match status" value="1"/>
</dbReference>
<dbReference type="InterPro" id="IPR039421">
    <property type="entry name" value="Type_1_exporter"/>
</dbReference>
<keyword evidence="3" id="KW-0547">Nucleotide-binding</keyword>
<dbReference type="Gene3D" id="3.40.50.300">
    <property type="entry name" value="P-loop containing nucleotide triphosphate hydrolases"/>
    <property type="match status" value="1"/>
</dbReference>
<evidence type="ECO:0000256" key="4">
    <source>
        <dbReference type="ARBA" id="ARBA00022840"/>
    </source>
</evidence>
<evidence type="ECO:0000256" key="6">
    <source>
        <dbReference type="ARBA" id="ARBA00023136"/>
    </source>
</evidence>
<dbReference type="InterPro" id="IPR011527">
    <property type="entry name" value="ABC1_TM_dom"/>
</dbReference>
<proteinExistence type="predicted"/>
<feature type="compositionally biased region" description="Low complexity" evidence="7">
    <location>
        <begin position="608"/>
        <end position="622"/>
    </location>
</feature>
<feature type="transmembrane region" description="Helical" evidence="8">
    <location>
        <begin position="128"/>
        <end position="150"/>
    </location>
</feature>
<evidence type="ECO:0000256" key="8">
    <source>
        <dbReference type="SAM" id="Phobius"/>
    </source>
</evidence>
<feature type="domain" description="ABC transporter" evidence="9">
    <location>
        <begin position="349"/>
        <end position="578"/>
    </location>
</feature>
<keyword evidence="5 8" id="KW-1133">Transmembrane helix</keyword>
<evidence type="ECO:0000256" key="2">
    <source>
        <dbReference type="ARBA" id="ARBA00022692"/>
    </source>
</evidence>
<dbReference type="InterPro" id="IPR003439">
    <property type="entry name" value="ABC_transporter-like_ATP-bd"/>
</dbReference>
<gene>
    <name evidence="11" type="ORF">GA0070216_102657</name>
</gene>
<dbReference type="GO" id="GO:0140359">
    <property type="term" value="F:ABC-type transporter activity"/>
    <property type="evidence" value="ECO:0007669"/>
    <property type="project" value="InterPro"/>
</dbReference>
<evidence type="ECO:0000256" key="3">
    <source>
        <dbReference type="ARBA" id="ARBA00022741"/>
    </source>
</evidence>
<keyword evidence="12" id="KW-1185">Reference proteome</keyword>
<evidence type="ECO:0000313" key="11">
    <source>
        <dbReference type="EMBL" id="SCE88161.1"/>
    </source>
</evidence>
<feature type="transmembrane region" description="Helical" evidence="8">
    <location>
        <begin position="156"/>
        <end position="179"/>
    </location>
</feature>
<dbReference type="SUPFAM" id="SSF52540">
    <property type="entry name" value="P-loop containing nucleoside triphosphate hydrolases"/>
    <property type="match status" value="1"/>
</dbReference>
<dbReference type="EMBL" id="FMCU01000002">
    <property type="protein sequence ID" value="SCE88161.1"/>
    <property type="molecule type" value="Genomic_DNA"/>
</dbReference>
<dbReference type="PANTHER" id="PTHR24221:SF654">
    <property type="entry name" value="ATP-BINDING CASSETTE SUB-FAMILY B MEMBER 6"/>
    <property type="match status" value="1"/>
</dbReference>
<dbReference type="GO" id="GO:0016887">
    <property type="term" value="F:ATP hydrolysis activity"/>
    <property type="evidence" value="ECO:0007669"/>
    <property type="project" value="InterPro"/>
</dbReference>
<feature type="region of interest" description="Disordered" evidence="7">
    <location>
        <begin position="608"/>
        <end position="635"/>
    </location>
</feature>
<protein>
    <submittedName>
        <fullName evidence="11">ATP-binding cassette, subfamily C</fullName>
    </submittedName>
</protein>
<feature type="transmembrane region" description="Helical" evidence="8">
    <location>
        <begin position="241"/>
        <end position="263"/>
    </location>
</feature>
<accession>A0A1C4VWK3</accession>
<comment type="subcellular location">
    <subcellularLocation>
        <location evidence="1">Cell membrane</location>
        <topology evidence="1">Multi-pass membrane protein</topology>
    </subcellularLocation>
</comment>
<dbReference type="InterPro" id="IPR027417">
    <property type="entry name" value="P-loop_NTPase"/>
</dbReference>
<dbReference type="AlphaFoldDB" id="A0A1C4VWK3"/>
<dbReference type="GO" id="GO:0034040">
    <property type="term" value="F:ATPase-coupled lipid transmembrane transporter activity"/>
    <property type="evidence" value="ECO:0007669"/>
    <property type="project" value="TreeGrafter"/>
</dbReference>
<dbReference type="SMART" id="SM00382">
    <property type="entry name" value="AAA"/>
    <property type="match status" value="1"/>
</dbReference>
<keyword evidence="2 8" id="KW-0812">Transmembrane</keyword>
<feature type="transmembrane region" description="Helical" evidence="8">
    <location>
        <begin position="22"/>
        <end position="44"/>
    </location>
</feature>
<dbReference type="InterPro" id="IPR036640">
    <property type="entry name" value="ABC1_TM_sf"/>
</dbReference>
<evidence type="ECO:0000259" key="10">
    <source>
        <dbReference type="PROSITE" id="PS50929"/>
    </source>
</evidence>
<dbReference type="RefSeq" id="WP_218108143.1">
    <property type="nucleotide sequence ID" value="NZ_FMCU01000002.1"/>
</dbReference>
<dbReference type="GO" id="GO:0005524">
    <property type="term" value="F:ATP binding"/>
    <property type="evidence" value="ECO:0007669"/>
    <property type="project" value="UniProtKB-KW"/>
</dbReference>
<feature type="domain" description="ABC transmembrane type-1" evidence="10">
    <location>
        <begin position="26"/>
        <end position="285"/>
    </location>
</feature>
<dbReference type="CDD" id="cd03228">
    <property type="entry name" value="ABCC_MRP_Like"/>
    <property type="match status" value="1"/>
</dbReference>
<evidence type="ECO:0000313" key="12">
    <source>
        <dbReference type="Proteomes" id="UP000198797"/>
    </source>
</evidence>